<dbReference type="InterPro" id="IPR000600">
    <property type="entry name" value="ROK"/>
</dbReference>
<evidence type="ECO:0000256" key="4">
    <source>
        <dbReference type="ARBA" id="ARBA00022723"/>
    </source>
</evidence>
<dbReference type="InterPro" id="IPR049874">
    <property type="entry name" value="ROK_cs"/>
</dbReference>
<protein>
    <recommendedName>
        <fullName evidence="13">Fructokinase</fullName>
        <ecNumber evidence="11">2.7.1.4</ecNumber>
    </recommendedName>
</protein>
<sequence length="290" mass="32154">MTELYGAIEAGGTKFAVAVGYKNGEILKRGTIKTTTPEDTMAQVFDFFDQYQDDIISFGIGSFGPIGVNEKLENYGYITDTPKVAWQNYNFIGDMKVHYDVPMLWTTDVNVAAYGEHILGAGQNFDNVFYTTIGTGVGSGVITRGEVYNGRAHPETGHLMMRRHPEDNFEGTCPFHKDCLEGLACGPAIEARWGEKAYDLNENHKAWEFEAYYLAQAALDFTLTFSPDIMIFGGGVSKQEHLMDMIRDEFAKMMNGYITLPDLKDYIVPVSLGDDAGIIGSLLLAEKVAR</sequence>
<dbReference type="GO" id="GO:0005524">
    <property type="term" value="F:ATP binding"/>
    <property type="evidence" value="ECO:0007669"/>
    <property type="project" value="UniProtKB-KW"/>
</dbReference>
<evidence type="ECO:0000256" key="1">
    <source>
        <dbReference type="ARBA" id="ARBA00001946"/>
    </source>
</evidence>
<evidence type="ECO:0000256" key="12">
    <source>
        <dbReference type="ARBA" id="ARBA00048451"/>
    </source>
</evidence>
<evidence type="ECO:0000256" key="3">
    <source>
        <dbReference type="ARBA" id="ARBA00022679"/>
    </source>
</evidence>
<evidence type="ECO:0000256" key="2">
    <source>
        <dbReference type="ARBA" id="ARBA00006479"/>
    </source>
</evidence>
<comment type="caution">
    <text evidence="14">The sequence shown here is derived from an EMBL/GenBank/DDBJ whole genome shotgun (WGS) entry which is preliminary data.</text>
</comment>
<dbReference type="FunFam" id="3.30.420.40:FF:000136">
    <property type="entry name" value="Putative fructokinase"/>
    <property type="match status" value="1"/>
</dbReference>
<dbReference type="Pfam" id="PF00480">
    <property type="entry name" value="ROK"/>
    <property type="match status" value="1"/>
</dbReference>
<keyword evidence="7" id="KW-0862">Zinc</keyword>
<dbReference type="EMBL" id="AYZL01000008">
    <property type="protein sequence ID" value="KRN04608.1"/>
    <property type="molecule type" value="Genomic_DNA"/>
</dbReference>
<keyword evidence="10" id="KW-0119">Carbohydrate metabolism</keyword>
<proteinExistence type="inferred from homology"/>
<keyword evidence="9" id="KW-0460">Magnesium</keyword>
<dbReference type="FunFam" id="3.30.420.40:FF:000153">
    <property type="entry name" value="Putative fructokinase"/>
    <property type="match status" value="1"/>
</dbReference>
<dbReference type="STRING" id="1423744.FC86_GL000056"/>
<dbReference type="PANTHER" id="PTHR42742">
    <property type="entry name" value="TRANSCRIPTIONAL REPRESSOR MPRA"/>
    <property type="match status" value="1"/>
</dbReference>
<dbReference type="Proteomes" id="UP000051378">
    <property type="component" value="Unassembled WGS sequence"/>
</dbReference>
<evidence type="ECO:0000313" key="15">
    <source>
        <dbReference type="Proteomes" id="UP000051378"/>
    </source>
</evidence>
<dbReference type="SUPFAM" id="SSF53067">
    <property type="entry name" value="Actin-like ATPase domain"/>
    <property type="match status" value="1"/>
</dbReference>
<evidence type="ECO:0000256" key="6">
    <source>
        <dbReference type="ARBA" id="ARBA00022777"/>
    </source>
</evidence>
<dbReference type="AlphaFoldDB" id="A0A0R2DKG5"/>
<keyword evidence="5" id="KW-0547">Nucleotide-binding</keyword>
<organism evidence="14 15">
    <name type="scientific">Holzapfeliella floricola DSM 23037 = JCM 16512</name>
    <dbReference type="NCBI Taxonomy" id="1423744"/>
    <lineage>
        <taxon>Bacteria</taxon>
        <taxon>Bacillati</taxon>
        <taxon>Bacillota</taxon>
        <taxon>Bacilli</taxon>
        <taxon>Lactobacillales</taxon>
        <taxon>Lactobacillaceae</taxon>
        <taxon>Holzapfeliella</taxon>
    </lineage>
</organism>
<evidence type="ECO:0000256" key="7">
    <source>
        <dbReference type="ARBA" id="ARBA00022833"/>
    </source>
</evidence>
<dbReference type="GO" id="GO:0008865">
    <property type="term" value="F:fructokinase activity"/>
    <property type="evidence" value="ECO:0007669"/>
    <property type="project" value="UniProtKB-EC"/>
</dbReference>
<evidence type="ECO:0000256" key="8">
    <source>
        <dbReference type="ARBA" id="ARBA00022840"/>
    </source>
</evidence>
<dbReference type="InterPro" id="IPR051804">
    <property type="entry name" value="Carb_Metab_Reg_Kinase/Isom"/>
</dbReference>
<dbReference type="PATRIC" id="fig|1423744.4.peg.59"/>
<keyword evidence="4" id="KW-0479">Metal-binding</keyword>
<evidence type="ECO:0000256" key="10">
    <source>
        <dbReference type="ARBA" id="ARBA00023277"/>
    </source>
</evidence>
<keyword evidence="15" id="KW-1185">Reference proteome</keyword>
<evidence type="ECO:0000256" key="13">
    <source>
        <dbReference type="ARBA" id="ARBA00074653"/>
    </source>
</evidence>
<reference evidence="14 15" key="1">
    <citation type="journal article" date="2015" name="Genome Announc.">
        <title>Expanding the biotechnology potential of lactobacilli through comparative genomics of 213 strains and associated genera.</title>
        <authorList>
            <person name="Sun Z."/>
            <person name="Harris H.M."/>
            <person name="McCann A."/>
            <person name="Guo C."/>
            <person name="Argimon S."/>
            <person name="Zhang W."/>
            <person name="Yang X."/>
            <person name="Jeffery I.B."/>
            <person name="Cooney J.C."/>
            <person name="Kagawa T.F."/>
            <person name="Liu W."/>
            <person name="Song Y."/>
            <person name="Salvetti E."/>
            <person name="Wrobel A."/>
            <person name="Rasinkangas P."/>
            <person name="Parkhill J."/>
            <person name="Rea M.C."/>
            <person name="O'Sullivan O."/>
            <person name="Ritari J."/>
            <person name="Douillard F.P."/>
            <person name="Paul Ross R."/>
            <person name="Yang R."/>
            <person name="Briner A.E."/>
            <person name="Felis G.E."/>
            <person name="de Vos W.M."/>
            <person name="Barrangou R."/>
            <person name="Klaenhammer T.R."/>
            <person name="Caufield P.W."/>
            <person name="Cui Y."/>
            <person name="Zhang H."/>
            <person name="O'Toole P.W."/>
        </authorList>
    </citation>
    <scope>NUCLEOTIDE SEQUENCE [LARGE SCALE GENOMIC DNA]</scope>
    <source>
        <strain evidence="14 15">DSM 23037</strain>
    </source>
</reference>
<evidence type="ECO:0000256" key="11">
    <source>
        <dbReference type="ARBA" id="ARBA00038887"/>
    </source>
</evidence>
<accession>A0A0R2DKG5</accession>
<dbReference type="InterPro" id="IPR043129">
    <property type="entry name" value="ATPase_NBD"/>
</dbReference>
<dbReference type="Gene3D" id="3.30.420.40">
    <property type="match status" value="2"/>
</dbReference>
<evidence type="ECO:0000256" key="9">
    <source>
        <dbReference type="ARBA" id="ARBA00022842"/>
    </source>
</evidence>
<evidence type="ECO:0000256" key="5">
    <source>
        <dbReference type="ARBA" id="ARBA00022741"/>
    </source>
</evidence>
<dbReference type="OrthoDB" id="9783435at2"/>
<gene>
    <name evidence="14" type="ORF">FC86_GL000056</name>
</gene>
<keyword evidence="3" id="KW-0808">Transferase</keyword>
<dbReference type="PANTHER" id="PTHR42742:SF3">
    <property type="entry name" value="FRUCTOKINASE"/>
    <property type="match status" value="1"/>
</dbReference>
<dbReference type="CDD" id="cd24067">
    <property type="entry name" value="ASKHA_NBD_ROK_BsFRK-like"/>
    <property type="match status" value="1"/>
</dbReference>
<dbReference type="PROSITE" id="PS01125">
    <property type="entry name" value="ROK"/>
    <property type="match status" value="1"/>
</dbReference>
<dbReference type="GO" id="GO:0046872">
    <property type="term" value="F:metal ion binding"/>
    <property type="evidence" value="ECO:0007669"/>
    <property type="project" value="UniProtKB-KW"/>
</dbReference>
<comment type="cofactor">
    <cofactor evidence="1">
        <name>Mg(2+)</name>
        <dbReference type="ChEBI" id="CHEBI:18420"/>
    </cofactor>
</comment>
<dbReference type="RefSeq" id="WP_056974245.1">
    <property type="nucleotide sequence ID" value="NZ_AYZL01000008.1"/>
</dbReference>
<evidence type="ECO:0000313" key="14">
    <source>
        <dbReference type="EMBL" id="KRN04608.1"/>
    </source>
</evidence>
<keyword evidence="8" id="KW-0067">ATP-binding</keyword>
<keyword evidence="6 14" id="KW-0418">Kinase</keyword>
<dbReference type="EC" id="2.7.1.4" evidence="11"/>
<comment type="catalytic activity">
    <reaction evidence="12">
        <text>D-fructose + ATP = D-fructose 6-phosphate + ADP + H(+)</text>
        <dbReference type="Rhea" id="RHEA:16125"/>
        <dbReference type="ChEBI" id="CHEBI:15378"/>
        <dbReference type="ChEBI" id="CHEBI:30616"/>
        <dbReference type="ChEBI" id="CHEBI:37721"/>
        <dbReference type="ChEBI" id="CHEBI:61527"/>
        <dbReference type="ChEBI" id="CHEBI:456216"/>
        <dbReference type="EC" id="2.7.1.4"/>
    </reaction>
</comment>
<name>A0A0R2DKG5_9LACO</name>
<comment type="similarity">
    <text evidence="2">Belongs to the ROK (NagC/XylR) family.</text>
</comment>